<name>A0A1Y4IJZ6_PARDI</name>
<protein>
    <submittedName>
        <fullName evidence="7">Glycosyl transferase</fullName>
    </submittedName>
    <submittedName>
        <fullName evidence="4">Glycosyltransferase</fullName>
        <ecNumber evidence="4">2.4.-.-</ecNumber>
    </submittedName>
</protein>
<reference evidence="9 11" key="3">
    <citation type="submission" date="2018-08" db="EMBL/GenBank/DDBJ databases">
        <title>A genome reference for cultivated species of the human gut microbiota.</title>
        <authorList>
            <person name="Zou Y."/>
            <person name="Xue W."/>
            <person name="Luo G."/>
        </authorList>
    </citation>
    <scope>NUCLEOTIDE SEQUENCE [LARGE SCALE GENOMIC DNA]</scope>
    <source>
        <strain evidence="9 11">AM30-4</strain>
    </source>
</reference>
<dbReference type="AlphaFoldDB" id="A0A1Y4IJZ6"/>
<dbReference type="EMBL" id="JAQMPJ010000018">
    <property type="protein sequence ID" value="MDB9006629.1"/>
    <property type="molecule type" value="Genomic_DNA"/>
</dbReference>
<dbReference type="Proteomes" id="UP001210126">
    <property type="component" value="Unassembled WGS sequence"/>
</dbReference>
<organism evidence="7 10">
    <name type="scientific">Parabacteroides distasonis</name>
    <dbReference type="NCBI Taxonomy" id="823"/>
    <lineage>
        <taxon>Bacteria</taxon>
        <taxon>Pseudomonadati</taxon>
        <taxon>Bacteroidota</taxon>
        <taxon>Bacteroidia</taxon>
        <taxon>Bacteroidales</taxon>
        <taxon>Tannerellaceae</taxon>
        <taxon>Parabacteroides</taxon>
    </lineage>
</organism>
<evidence type="ECO:0000313" key="6">
    <source>
        <dbReference type="EMBL" id="MRZ52622.1"/>
    </source>
</evidence>
<dbReference type="Proteomes" id="UP000501982">
    <property type="component" value="Chromosome"/>
</dbReference>
<dbReference type="InterPro" id="IPR029044">
    <property type="entry name" value="Nucleotide-diphossugar_trans"/>
</dbReference>
<dbReference type="CDD" id="cd00761">
    <property type="entry name" value="Glyco_tranf_GTA_type"/>
    <property type="match status" value="1"/>
</dbReference>
<reference evidence="8 14" key="5">
    <citation type="submission" date="2020-04" db="EMBL/GenBank/DDBJ databases">
        <title>Complete Genomes and Methylome analysis of CBBP consortium that reverse antibiotic-induced susceptibility to vancomycin-resistant Enterococcus faecium infection.</title>
        <authorList>
            <person name="Fomenkov A."/>
            <person name="Zhang Z."/>
            <person name="Pamer E."/>
            <person name="Roberts R.J."/>
        </authorList>
    </citation>
    <scope>NUCLEOTIDE SEQUENCE [LARGE SCALE GENOMIC DNA]</scope>
    <source>
        <strain evidence="14">CBBP</strain>
        <strain evidence="8">CBBP-1</strain>
    </source>
</reference>
<dbReference type="Pfam" id="PF00535">
    <property type="entry name" value="Glycos_transf_2"/>
    <property type="match status" value="1"/>
</dbReference>
<keyword evidence="1 4" id="KW-0328">Glycosyltransferase</keyword>
<dbReference type="EMBL" id="CP051672">
    <property type="protein sequence ID" value="QJE29676.1"/>
    <property type="molecule type" value="Genomic_DNA"/>
</dbReference>
<dbReference type="Proteomes" id="UP000441358">
    <property type="component" value="Unassembled WGS sequence"/>
</dbReference>
<evidence type="ECO:0000313" key="13">
    <source>
        <dbReference type="Proteomes" id="UP000461276"/>
    </source>
</evidence>
<evidence type="ECO:0000259" key="3">
    <source>
        <dbReference type="Pfam" id="PF00535"/>
    </source>
</evidence>
<dbReference type="RefSeq" id="WP_008778897.1">
    <property type="nucleotide sequence ID" value="NZ_BQOC01000004.1"/>
</dbReference>
<evidence type="ECO:0000256" key="1">
    <source>
        <dbReference type="ARBA" id="ARBA00022676"/>
    </source>
</evidence>
<reference evidence="4" key="6">
    <citation type="submission" date="2023-01" db="EMBL/GenBank/DDBJ databases">
        <title>Human gut microbiome strain richness.</title>
        <authorList>
            <person name="Chen-Liaw A."/>
        </authorList>
    </citation>
    <scope>NUCLEOTIDE SEQUENCE</scope>
    <source>
        <strain evidence="4">RTP21484st1_E5_RTP21484_190118</strain>
    </source>
</reference>
<dbReference type="EMBL" id="WKMC01000025">
    <property type="protein sequence ID" value="MRZ52622.1"/>
    <property type="molecule type" value="Genomic_DNA"/>
</dbReference>
<dbReference type="Proteomes" id="UP000284660">
    <property type="component" value="Unassembled WGS sequence"/>
</dbReference>
<keyword evidence="2 7" id="KW-0808">Transferase</keyword>
<dbReference type="OrthoDB" id="1114838at2"/>
<reference evidence="10" key="1">
    <citation type="submission" date="2017-04" db="EMBL/GenBank/DDBJ databases">
        <title>Function of individual gut microbiota members based on whole genome sequencing of pure cultures obtained from chicken caecum.</title>
        <authorList>
            <person name="Medvecky M."/>
            <person name="Cejkova D."/>
            <person name="Polansky O."/>
            <person name="Karasova D."/>
            <person name="Kubasova T."/>
            <person name="Cizek A."/>
            <person name="Rychlik I."/>
        </authorList>
    </citation>
    <scope>NUCLEOTIDE SEQUENCE [LARGE SCALE GENOMIC DNA]</scope>
    <source>
        <strain evidence="10">An199</strain>
    </source>
</reference>
<feature type="domain" description="Glycosyltransferase 2-like" evidence="3">
    <location>
        <begin position="3"/>
        <end position="78"/>
    </location>
</feature>
<reference evidence="12 13" key="4">
    <citation type="journal article" date="2019" name="Nat. Med.">
        <title>A library of human gut bacterial isolates paired with longitudinal multiomics data enables mechanistic microbiome research.</title>
        <authorList>
            <person name="Poyet M."/>
            <person name="Groussin M."/>
            <person name="Gibbons S.M."/>
            <person name="Avila-Pacheco J."/>
            <person name="Jiang X."/>
            <person name="Kearney S.M."/>
            <person name="Perrotta A.R."/>
            <person name="Berdy B."/>
            <person name="Zhao S."/>
            <person name="Lieberman T.D."/>
            <person name="Swanson P.K."/>
            <person name="Smith M."/>
            <person name="Roesemann S."/>
            <person name="Alexander J.E."/>
            <person name="Rich S.A."/>
            <person name="Livny J."/>
            <person name="Vlamakis H."/>
            <person name="Clish C."/>
            <person name="Bullock K."/>
            <person name="Deik A."/>
            <person name="Scott J."/>
            <person name="Pierce K.A."/>
            <person name="Xavier R.J."/>
            <person name="Alm E.J."/>
        </authorList>
    </citation>
    <scope>NUCLEOTIDE SEQUENCE [LARGE SCALE GENOMIC DNA]</scope>
    <source>
        <strain evidence="6 12">BIOML-A32</strain>
        <strain evidence="5 13">BIOML-A9</strain>
    </source>
</reference>
<dbReference type="EMBL" id="QSJN01000015">
    <property type="protein sequence ID" value="RHD71666.1"/>
    <property type="molecule type" value="Genomic_DNA"/>
</dbReference>
<accession>A0A1Y4IJZ6</accession>
<evidence type="ECO:0000313" key="11">
    <source>
        <dbReference type="Proteomes" id="UP000284660"/>
    </source>
</evidence>
<dbReference type="EC" id="2.4.-.-" evidence="4"/>
<gene>
    <name evidence="7" type="ORF">B5F32_12990</name>
    <name evidence="9" type="ORF">DW782_18425</name>
    <name evidence="6" type="ORF">GKD66_20855</name>
    <name evidence="5" type="ORF">GKD67_20800</name>
    <name evidence="8" type="ORF">HHO38_15845</name>
    <name evidence="4" type="ORF">PN599_16670</name>
</gene>
<reference evidence="7" key="2">
    <citation type="journal article" date="2018" name="BMC Genomics">
        <title>Whole genome sequencing and function prediction of 133 gut anaerobes isolated from chicken caecum in pure cultures.</title>
        <authorList>
            <person name="Medvecky M."/>
            <person name="Cejkova D."/>
            <person name="Polansky O."/>
            <person name="Karasova D."/>
            <person name="Kubasova T."/>
            <person name="Cizek A."/>
            <person name="Rychlik I."/>
        </authorList>
    </citation>
    <scope>NUCLEOTIDE SEQUENCE</scope>
    <source>
        <strain evidence="7">An199</strain>
    </source>
</reference>
<dbReference type="SUPFAM" id="SSF53448">
    <property type="entry name" value="Nucleotide-diphospho-sugar transferases"/>
    <property type="match status" value="1"/>
</dbReference>
<dbReference type="PANTHER" id="PTHR22916">
    <property type="entry name" value="GLYCOSYLTRANSFERASE"/>
    <property type="match status" value="1"/>
</dbReference>
<dbReference type="EMBL" id="NFJX01000011">
    <property type="protein sequence ID" value="OUP17971.1"/>
    <property type="molecule type" value="Genomic_DNA"/>
</dbReference>
<dbReference type="EMBL" id="WKMY01000021">
    <property type="protein sequence ID" value="MRY95627.1"/>
    <property type="molecule type" value="Genomic_DNA"/>
</dbReference>
<evidence type="ECO:0000313" key="9">
    <source>
        <dbReference type="EMBL" id="RHD71666.1"/>
    </source>
</evidence>
<evidence type="ECO:0000256" key="2">
    <source>
        <dbReference type="ARBA" id="ARBA00022679"/>
    </source>
</evidence>
<evidence type="ECO:0000313" key="12">
    <source>
        <dbReference type="Proteomes" id="UP000441358"/>
    </source>
</evidence>
<evidence type="ECO:0000313" key="10">
    <source>
        <dbReference type="Proteomes" id="UP000195950"/>
    </source>
</evidence>
<proteinExistence type="predicted"/>
<evidence type="ECO:0000313" key="5">
    <source>
        <dbReference type="EMBL" id="MRY95627.1"/>
    </source>
</evidence>
<dbReference type="Proteomes" id="UP000461276">
    <property type="component" value="Unassembled WGS sequence"/>
</dbReference>
<dbReference type="Gene3D" id="3.90.550.10">
    <property type="entry name" value="Spore Coat Polysaccharide Biosynthesis Protein SpsA, Chain A"/>
    <property type="match status" value="1"/>
</dbReference>
<evidence type="ECO:0000313" key="7">
    <source>
        <dbReference type="EMBL" id="OUP17971.1"/>
    </source>
</evidence>
<evidence type="ECO:0000313" key="8">
    <source>
        <dbReference type="EMBL" id="QJE29676.1"/>
    </source>
</evidence>
<dbReference type="GO" id="GO:0016758">
    <property type="term" value="F:hexosyltransferase activity"/>
    <property type="evidence" value="ECO:0007669"/>
    <property type="project" value="UniProtKB-ARBA"/>
</dbReference>
<evidence type="ECO:0000313" key="4">
    <source>
        <dbReference type="EMBL" id="MDB9006629.1"/>
    </source>
</evidence>
<dbReference type="Proteomes" id="UP000195950">
    <property type="component" value="Unassembled WGS sequence"/>
</dbReference>
<dbReference type="PANTHER" id="PTHR22916:SF51">
    <property type="entry name" value="GLYCOSYLTRANSFERASE EPSH-RELATED"/>
    <property type="match status" value="1"/>
</dbReference>
<dbReference type="InterPro" id="IPR001173">
    <property type="entry name" value="Glyco_trans_2-like"/>
</dbReference>
<evidence type="ECO:0000313" key="14">
    <source>
        <dbReference type="Proteomes" id="UP000501982"/>
    </source>
</evidence>
<sequence>MTTCIDSLMYQGDLHLEIVLVDDGSTDLSRKIADEYAKKEDRIKVIHQENEGASAARNPGLEIAQGEYIAFLDSEDWISWKDKHGSAGIWSPKRMIWESTTRK</sequence>